<name>A0A2Z6EWG0_9BURK</name>
<accession>A0A2Z6EWG0</accession>
<feature type="domain" description="Putative tail fiber protein gp53-like C-terminal" evidence="1">
    <location>
        <begin position="390"/>
        <end position="473"/>
    </location>
</feature>
<dbReference type="RefSeq" id="WP_045365227.1">
    <property type="nucleotide sequence ID" value="NZ_AP018150.1"/>
</dbReference>
<dbReference type="AlphaFoldDB" id="A0A2Z6EWG0"/>
<proteinExistence type="predicted"/>
<sequence>MQPPRYHRQKDFAVDYGNETDHTALNAELDRVASSINPLRQNLVLLQLDDGSLRDGIVEERSLTPAFRDDLVKYLSGEIKANVQEASAAANEATHAAIAARDAEQVVEQARTRADEAAETAQSNSELIILNVQTALEAKEEVVQLHAQADEAQKAIVQLQAKAQESQIAACGFALRAEAAHGQAKHYVEQCRQLQEKAERDADHVAGVAREFAQTSRQALQSASVAQEAKNSVQEMVQQTNHLSEWVNKAAQTVQLKAEQVQTQAEICKAQAEQAQSLVEEDRAQIIRTKKETGDAAQRASQYANTAREAISRVQKMVRQAKQLSTPADGSVTTDKLAPDLFLIGTPNASTPDADDKSTRIATTAFTQTAILRMFDEPRYKSIADDGYQKLPGGFILQWGEIITRAGGIADIKFLTPFLNKCLCIQGMYRGRLCVTVTESSSGRSQEGTQLRCFDNTAEGHAGWEIQWFALGY</sequence>
<evidence type="ECO:0000313" key="2">
    <source>
        <dbReference type="EMBL" id="BBE09797.1"/>
    </source>
</evidence>
<reference evidence="2 3" key="1">
    <citation type="journal article" date="2018" name="Microbes Environ.">
        <title>Comparative Genomic Insights into Endofungal Lifestyles of Two Bacterial Endosymbionts, Mycoavidus cysteinexigens and Burkholderia rhizoxinica.</title>
        <authorList>
            <person name="Sharmin D."/>
            <person name="Guo Y."/>
            <person name="Nishizawa T."/>
            <person name="Ohshima S."/>
            <person name="Sato Y."/>
            <person name="Takashima Y."/>
            <person name="Narisawa K."/>
            <person name="Ohta H."/>
        </authorList>
    </citation>
    <scope>NUCLEOTIDE SEQUENCE [LARGE SCALE GENOMIC DNA]</scope>
    <source>
        <strain evidence="2 3">B1-EB</strain>
    </source>
</reference>
<evidence type="ECO:0000313" key="3">
    <source>
        <dbReference type="Proteomes" id="UP000282597"/>
    </source>
</evidence>
<dbReference type="Proteomes" id="UP000282597">
    <property type="component" value="Chromosome"/>
</dbReference>
<dbReference type="InterPro" id="IPR054075">
    <property type="entry name" value="Gp53-like_C"/>
</dbReference>
<organism evidence="2 3">
    <name type="scientific">Mycoavidus cysteinexigens</name>
    <dbReference type="NCBI Taxonomy" id="1553431"/>
    <lineage>
        <taxon>Bacteria</taxon>
        <taxon>Pseudomonadati</taxon>
        <taxon>Pseudomonadota</taxon>
        <taxon>Betaproteobacteria</taxon>
        <taxon>Burkholderiales</taxon>
        <taxon>Burkholderiaceae</taxon>
        <taxon>Mycoavidus</taxon>
    </lineage>
</organism>
<dbReference type="KEGG" id="mcys:MCB1EB_1636"/>
<gene>
    <name evidence="2" type="ORF">MCB1EB_1636</name>
</gene>
<dbReference type="Pfam" id="PF21882">
    <property type="entry name" value="Gp53-like_C"/>
    <property type="match status" value="1"/>
</dbReference>
<evidence type="ECO:0000259" key="1">
    <source>
        <dbReference type="Pfam" id="PF21882"/>
    </source>
</evidence>
<dbReference type="EMBL" id="AP018150">
    <property type="protein sequence ID" value="BBE09797.1"/>
    <property type="molecule type" value="Genomic_DNA"/>
</dbReference>
<protein>
    <recommendedName>
        <fullName evidence="1">Putative tail fiber protein gp53-like C-terminal domain-containing protein</fullName>
    </recommendedName>
</protein>
<dbReference type="Gene3D" id="2.60.40.3940">
    <property type="match status" value="1"/>
</dbReference>
<keyword evidence="3" id="KW-1185">Reference proteome</keyword>